<reference evidence="2 3" key="1">
    <citation type="submission" date="2023-10" db="EMBL/GenBank/DDBJ databases">
        <title>Novel methanotroph of the genus Methylocapsa from a subarctic wetland.</title>
        <authorList>
            <person name="Belova S.E."/>
            <person name="Oshkin I.Y."/>
            <person name="Miroshnikov K."/>
            <person name="Dedysh S.N."/>
        </authorList>
    </citation>
    <scope>NUCLEOTIDE SEQUENCE [LARGE SCALE GENOMIC DNA]</scope>
    <source>
        <strain evidence="2 3">RX1</strain>
    </source>
</reference>
<keyword evidence="1" id="KW-1133">Transmembrane helix</keyword>
<dbReference type="PANTHER" id="PTHR34989">
    <property type="entry name" value="PROTEIN HDED"/>
    <property type="match status" value="1"/>
</dbReference>
<keyword evidence="1" id="KW-0472">Membrane</keyword>
<evidence type="ECO:0000313" key="3">
    <source>
        <dbReference type="Proteomes" id="UP001626536"/>
    </source>
</evidence>
<evidence type="ECO:0000313" key="2">
    <source>
        <dbReference type="EMBL" id="WOJ88548.1"/>
    </source>
</evidence>
<proteinExistence type="predicted"/>
<organism evidence="2 3">
    <name type="scientific">Methylocapsa polymorpha</name>
    <dbReference type="NCBI Taxonomy" id="3080828"/>
    <lineage>
        <taxon>Bacteria</taxon>
        <taxon>Pseudomonadati</taxon>
        <taxon>Pseudomonadota</taxon>
        <taxon>Alphaproteobacteria</taxon>
        <taxon>Hyphomicrobiales</taxon>
        <taxon>Beijerinckiaceae</taxon>
        <taxon>Methylocapsa</taxon>
    </lineage>
</organism>
<feature type="transmembrane region" description="Helical" evidence="1">
    <location>
        <begin position="79"/>
        <end position="99"/>
    </location>
</feature>
<dbReference type="InterPro" id="IPR005325">
    <property type="entry name" value="DUF308_memb"/>
</dbReference>
<dbReference type="PANTHER" id="PTHR34989:SF1">
    <property type="entry name" value="PROTEIN HDED"/>
    <property type="match status" value="1"/>
</dbReference>
<accession>A0ABZ0HPI5</accession>
<feature type="transmembrane region" description="Helical" evidence="1">
    <location>
        <begin position="23"/>
        <end position="47"/>
    </location>
</feature>
<dbReference type="EMBL" id="CP136862">
    <property type="protein sequence ID" value="WOJ88548.1"/>
    <property type="molecule type" value="Genomic_DNA"/>
</dbReference>
<dbReference type="InterPro" id="IPR052712">
    <property type="entry name" value="Acid_resist_chaperone_HdeD"/>
</dbReference>
<sequence>MSINNPDIEEIQREVATSLHEHWALFLVEGIILVILGLAAVVIPPIATLAVEILIGWLFLISGIVGLITTFWMRKAPGFWWSLISAILATAAGVVLLLWPLSGILSLTLILIVFFVIEGVASIMFALEHKRELSGRWGWMLASGVVDLILAAVILAGLPGAAAWAIGLLVGINMVFGGAALIVMALDAREKAPGLTASTR</sequence>
<dbReference type="Proteomes" id="UP001626536">
    <property type="component" value="Chromosome"/>
</dbReference>
<feature type="transmembrane region" description="Helical" evidence="1">
    <location>
        <begin position="164"/>
        <end position="186"/>
    </location>
</feature>
<feature type="transmembrane region" description="Helical" evidence="1">
    <location>
        <begin position="139"/>
        <end position="158"/>
    </location>
</feature>
<protein>
    <submittedName>
        <fullName evidence="2">HdeD family acid-resistance protein</fullName>
    </submittedName>
</protein>
<name>A0ABZ0HPI5_9HYPH</name>
<keyword evidence="3" id="KW-1185">Reference proteome</keyword>
<feature type="transmembrane region" description="Helical" evidence="1">
    <location>
        <begin position="105"/>
        <end position="127"/>
    </location>
</feature>
<evidence type="ECO:0000256" key="1">
    <source>
        <dbReference type="SAM" id="Phobius"/>
    </source>
</evidence>
<gene>
    <name evidence="2" type="ORF">RZS28_12030</name>
</gene>
<keyword evidence="1" id="KW-0812">Transmembrane</keyword>
<dbReference type="RefSeq" id="WP_407337986.1">
    <property type="nucleotide sequence ID" value="NZ_CP136862.1"/>
</dbReference>
<dbReference type="Pfam" id="PF03729">
    <property type="entry name" value="DUF308"/>
    <property type="match status" value="2"/>
</dbReference>
<feature type="transmembrane region" description="Helical" evidence="1">
    <location>
        <begin position="53"/>
        <end position="72"/>
    </location>
</feature>